<accession>A0A0F9F8D4</accession>
<feature type="region of interest" description="Disordered" evidence="1">
    <location>
        <begin position="321"/>
        <end position="388"/>
    </location>
</feature>
<feature type="compositionally biased region" description="Polar residues" evidence="1">
    <location>
        <begin position="379"/>
        <end position="388"/>
    </location>
</feature>
<gene>
    <name evidence="2" type="ORF">LCGC14_1983630</name>
</gene>
<feature type="non-terminal residue" evidence="2">
    <location>
        <position position="1"/>
    </location>
</feature>
<evidence type="ECO:0000256" key="1">
    <source>
        <dbReference type="SAM" id="MobiDB-lite"/>
    </source>
</evidence>
<reference evidence="2" key="1">
    <citation type="journal article" date="2015" name="Nature">
        <title>Complex archaea that bridge the gap between prokaryotes and eukaryotes.</title>
        <authorList>
            <person name="Spang A."/>
            <person name="Saw J.H."/>
            <person name="Jorgensen S.L."/>
            <person name="Zaremba-Niedzwiedzka K."/>
            <person name="Martijn J."/>
            <person name="Lind A.E."/>
            <person name="van Eijk R."/>
            <person name="Schleper C."/>
            <person name="Guy L."/>
            <person name="Ettema T.J."/>
        </authorList>
    </citation>
    <scope>NUCLEOTIDE SEQUENCE</scope>
</reference>
<dbReference type="AlphaFoldDB" id="A0A0F9F8D4"/>
<evidence type="ECO:0000313" key="2">
    <source>
        <dbReference type="EMBL" id="KKL82553.1"/>
    </source>
</evidence>
<name>A0A0F9F8D4_9ZZZZ</name>
<sequence length="388" mass="42947">LAAGLSEATMVLVTEYRRERMPNSKGVYQVYVNGRLVYQEVGDPSVQYFMCLGRTTSSKDPDKIGISVAESFRHNEPLINRALTRMGEAVELLVRKRLTLEVPEDFTPETETGEDNNPVPKTYKFSSEKATALPAGSKIVDPFANVGDVFGAMPYIQTLMQIMSQHGVSPIFKGEPPSAAGSGFRDNSLFMMAKSQFQYLVDSYSGCLVSLIDWLEGQLVTRARQEIWVDDMSLTPKDVKEWPATIMVDIDPLLPQNLIAEGQFYDRMHTQGHITRRTFLELGLRMDQPEDEIKARMLQDLQEMMKPVLYEDVLQTVGVLPPPQPQLVGPDGTPLQSQNGGGGQVPPASEGSRAAIIEMLQSMGGRTRQGQPRQPPEISGSTPGLEQV</sequence>
<comment type="caution">
    <text evidence="2">The sequence shown here is derived from an EMBL/GenBank/DDBJ whole genome shotgun (WGS) entry which is preliminary data.</text>
</comment>
<proteinExistence type="predicted"/>
<organism evidence="2">
    <name type="scientific">marine sediment metagenome</name>
    <dbReference type="NCBI Taxonomy" id="412755"/>
    <lineage>
        <taxon>unclassified sequences</taxon>
        <taxon>metagenomes</taxon>
        <taxon>ecological metagenomes</taxon>
    </lineage>
</organism>
<dbReference type="EMBL" id="LAZR01022246">
    <property type="protein sequence ID" value="KKL82553.1"/>
    <property type="molecule type" value="Genomic_DNA"/>
</dbReference>
<protein>
    <submittedName>
        <fullName evidence="2">Uncharacterized protein</fullName>
    </submittedName>
</protein>